<dbReference type="RefSeq" id="WP_174472324.1">
    <property type="nucleotide sequence ID" value="NZ_JAGINN010000023.1"/>
</dbReference>
<sequence length="399" mass="43100">MTMEAGKSKMGRPRELGTEQVGLDVRVEPLDLAIVDARSTGEKKRSDALRDILRRYDGLIAAATPRLPEIAWRLALSALRGSLEEATLDDAMPGRVHETSAISIRTALRYEVEDVVASEKVEQTWAVYAAQSDVALLAMGDVAQRFWAQSEEGRTLERVLDWRHVSDWAAPGEPDGPPLPIGTFGGPMPRSAKGCNRPWGLLADALYRNDTVPKVVDRWLMHGVWKRLQATGGECLVTVAEPTPADTGAPILGQLLHYRLDNNRPTVVEWERADGGTAGALVLRLNRRDAHLVVPVDVEPGVDGRVIVGPAMAVVTRVGAITPVSLQFGGVENTLLVPDFDNEDVATDPVDLVALGLPGLSFNGQAHPVSSEGGCLALQWGGVPPSLDRRLRELIEALA</sequence>
<feature type="region of interest" description="Disordered" evidence="1">
    <location>
        <begin position="1"/>
        <end position="20"/>
    </location>
</feature>
<protein>
    <submittedName>
        <fullName evidence="2">Uncharacterized protein</fullName>
    </submittedName>
</protein>
<name>A0ABX2KJ03_9PROT</name>
<comment type="caution">
    <text evidence="2">The sequence shown here is derived from an EMBL/GenBank/DDBJ whole genome shotgun (WGS) entry which is preliminary data.</text>
</comment>
<evidence type="ECO:0000313" key="2">
    <source>
        <dbReference type="EMBL" id="NUB01244.1"/>
    </source>
</evidence>
<organism evidence="2 3">
    <name type="scientific">Azospirillum melinis</name>
    <dbReference type="NCBI Taxonomy" id="328839"/>
    <lineage>
        <taxon>Bacteria</taxon>
        <taxon>Pseudomonadati</taxon>
        <taxon>Pseudomonadota</taxon>
        <taxon>Alphaproteobacteria</taxon>
        <taxon>Rhodospirillales</taxon>
        <taxon>Azospirillaceae</taxon>
        <taxon>Azospirillum</taxon>
    </lineage>
</organism>
<dbReference type="EMBL" id="WHOS01000023">
    <property type="protein sequence ID" value="NUB01244.1"/>
    <property type="molecule type" value="Genomic_DNA"/>
</dbReference>
<gene>
    <name evidence="2" type="ORF">GBZ48_18420</name>
</gene>
<accession>A0ABX2KJ03</accession>
<reference evidence="2 3" key="1">
    <citation type="submission" date="2019-10" db="EMBL/GenBank/DDBJ databases">
        <title>Genome sequence of Azospirillum melinis.</title>
        <authorList>
            <person name="Ambrosini A."/>
            <person name="Sant'Anna F.H."/>
            <person name="Cassan F.D."/>
            <person name="Souza E.M."/>
            <person name="Passaglia L.M.P."/>
        </authorList>
    </citation>
    <scope>NUCLEOTIDE SEQUENCE [LARGE SCALE GENOMIC DNA]</scope>
    <source>
        <strain evidence="2 3">TMCY0552</strain>
    </source>
</reference>
<proteinExistence type="predicted"/>
<keyword evidence="3" id="KW-1185">Reference proteome</keyword>
<evidence type="ECO:0000256" key="1">
    <source>
        <dbReference type="SAM" id="MobiDB-lite"/>
    </source>
</evidence>
<dbReference type="Proteomes" id="UP000605086">
    <property type="component" value="Unassembled WGS sequence"/>
</dbReference>
<evidence type="ECO:0000313" key="3">
    <source>
        <dbReference type="Proteomes" id="UP000605086"/>
    </source>
</evidence>